<keyword evidence="7" id="KW-1185">Reference proteome</keyword>
<evidence type="ECO:0000256" key="1">
    <source>
        <dbReference type="ARBA" id="ARBA00004613"/>
    </source>
</evidence>
<dbReference type="PANTHER" id="PTHR34216:SF3">
    <property type="entry name" value="POLY-BETA-1,6-N-ACETYL-D-GLUCOSAMINE N-DEACETYLASE"/>
    <property type="match status" value="1"/>
</dbReference>
<evidence type="ECO:0000313" key="6">
    <source>
        <dbReference type="Proteomes" id="UP000886597"/>
    </source>
</evidence>
<evidence type="ECO:0000313" key="5">
    <source>
        <dbReference type="EMBL" id="GEQ53679.1"/>
    </source>
</evidence>
<reference evidence="5" key="1">
    <citation type="submission" date="2019-08" db="EMBL/GenBank/DDBJ databases">
        <authorList>
            <person name="Ishikawa M."/>
            <person name="Suzuki T."/>
            <person name="Matsutani M."/>
        </authorList>
    </citation>
    <scope>NUCLEOTIDE SEQUENCE</scope>
    <source>
        <strain evidence="5">7C1</strain>
        <strain evidence="4">8C4</strain>
    </source>
</reference>
<keyword evidence="5" id="KW-0378">Hydrolase</keyword>
<dbReference type="KEGG" id="tkr:C7K43_08505"/>
<dbReference type="InterPro" id="IPR011330">
    <property type="entry name" value="Glyco_hydro/deAcase_b/a-brl"/>
</dbReference>
<evidence type="ECO:0000256" key="2">
    <source>
        <dbReference type="ARBA" id="ARBA00022729"/>
    </source>
</evidence>
<dbReference type="Pfam" id="PF01522">
    <property type="entry name" value="Polysacc_deac_1"/>
    <property type="match status" value="1"/>
</dbReference>
<comment type="caution">
    <text evidence="5">The sequence shown here is derived from an EMBL/GenBank/DDBJ whole genome shotgun (WGS) entry which is preliminary data.</text>
</comment>
<dbReference type="GO" id="GO:0016798">
    <property type="term" value="F:hydrolase activity, acting on glycosyl bonds"/>
    <property type="evidence" value="ECO:0007669"/>
    <property type="project" value="UniProtKB-KW"/>
</dbReference>
<name>A0AAN4UBN4_9ENTE</name>
<evidence type="ECO:0000259" key="3">
    <source>
        <dbReference type="PROSITE" id="PS51677"/>
    </source>
</evidence>
<dbReference type="AlphaFoldDB" id="A0AAN4UBN4"/>
<feature type="domain" description="NodB homology" evidence="3">
    <location>
        <begin position="79"/>
        <end position="247"/>
    </location>
</feature>
<dbReference type="RefSeq" id="WP_124006471.1">
    <property type="nucleotide sequence ID" value="NZ_BJYN01000016.1"/>
</dbReference>
<evidence type="ECO:0000313" key="4">
    <source>
        <dbReference type="EMBL" id="GEQ48739.1"/>
    </source>
</evidence>
<proteinExistence type="predicted"/>
<dbReference type="GeneID" id="69985981"/>
<dbReference type="EMBL" id="BKBO01000006">
    <property type="protein sequence ID" value="GEQ48739.1"/>
    <property type="molecule type" value="Genomic_DNA"/>
</dbReference>
<keyword evidence="5" id="KW-0119">Carbohydrate metabolism</keyword>
<dbReference type="PANTHER" id="PTHR34216">
    <property type="match status" value="1"/>
</dbReference>
<accession>A0AAN4UBN4</accession>
<keyword evidence="2" id="KW-0732">Signal</keyword>
<keyword evidence="5" id="KW-0624">Polysaccharide degradation</keyword>
<organism evidence="5 6">
    <name type="scientific">Tetragenococcus koreensis</name>
    <dbReference type="NCBI Taxonomy" id="290335"/>
    <lineage>
        <taxon>Bacteria</taxon>
        <taxon>Bacillati</taxon>
        <taxon>Bacillota</taxon>
        <taxon>Bacilli</taxon>
        <taxon>Lactobacillales</taxon>
        <taxon>Enterococcaceae</taxon>
        <taxon>Tetragenococcus</taxon>
    </lineage>
</organism>
<dbReference type="EMBL" id="BKBQ01000006">
    <property type="protein sequence ID" value="GEQ53679.1"/>
    <property type="molecule type" value="Genomic_DNA"/>
</dbReference>
<keyword evidence="5" id="KW-0326">Glycosidase</keyword>
<dbReference type="GO" id="GO:0045493">
    <property type="term" value="P:xylan catabolic process"/>
    <property type="evidence" value="ECO:0007669"/>
    <property type="project" value="UniProtKB-KW"/>
</dbReference>
<gene>
    <name evidence="5" type="primary">CDA1_1</name>
    <name evidence="4" type="ORF">TK11N_05910</name>
    <name evidence="5" type="ORF">TK2N_05230</name>
</gene>
<comment type="subcellular location">
    <subcellularLocation>
        <location evidence="1">Secreted</location>
    </subcellularLocation>
</comment>
<keyword evidence="5" id="KW-0858">Xylan degradation</keyword>
<dbReference type="InterPro" id="IPR051398">
    <property type="entry name" value="Polysacch_Deacetylase"/>
</dbReference>
<dbReference type="SUPFAM" id="SSF88713">
    <property type="entry name" value="Glycoside hydrolase/deacetylase"/>
    <property type="match status" value="1"/>
</dbReference>
<dbReference type="Proteomes" id="UP000886597">
    <property type="component" value="Unassembled WGS sequence"/>
</dbReference>
<dbReference type="GO" id="GO:0016810">
    <property type="term" value="F:hydrolase activity, acting on carbon-nitrogen (but not peptide) bonds"/>
    <property type="evidence" value="ECO:0007669"/>
    <property type="project" value="InterPro"/>
</dbReference>
<dbReference type="PROSITE" id="PS51677">
    <property type="entry name" value="NODB"/>
    <property type="match status" value="1"/>
</dbReference>
<reference evidence="5" key="2">
    <citation type="journal article" date="2020" name="Int. Dairy J.">
        <title>Lactic acid bacterial diversity in Brie cheese focusing on salt concentration and pH of isolation medium and characterisation of halophilic and alkaliphilic lactic acid bacterial isolates.</title>
        <authorList>
            <person name="Unno R."/>
            <person name="Matsutani M."/>
            <person name="Suzuki T."/>
            <person name="Kodama K."/>
            <person name="Matsushita H."/>
            <person name="Yamasato K."/>
            <person name="Koizumi Y."/>
            <person name="Ishikawa M."/>
        </authorList>
    </citation>
    <scope>NUCLEOTIDE SEQUENCE</scope>
    <source>
        <strain evidence="5">7C1</strain>
        <strain evidence="4">8C4</strain>
    </source>
</reference>
<protein>
    <submittedName>
        <fullName evidence="5">Xylanase/chitin deacetylase</fullName>
    </submittedName>
</protein>
<dbReference type="InterPro" id="IPR002509">
    <property type="entry name" value="NODB_dom"/>
</dbReference>
<dbReference type="Proteomes" id="UP000886607">
    <property type="component" value="Unassembled WGS sequence"/>
</dbReference>
<evidence type="ECO:0000313" key="7">
    <source>
        <dbReference type="Proteomes" id="UP000886607"/>
    </source>
</evidence>
<sequence>MGFHTLMYHEIREKGTFDTQNPSPILVKQSYEDALPTKLFCDFTDFKAQMDFLEKENYHTLTLQEIKDFYQKGKDLPEKSVLLTFDDAYQSIYKYAYPILQQKNFHAVCFVVKGWLFDQIKEFDPRQSIVMAKSELEKMRDVFELANHTENLHQRYSDGSIGMQKVSVEELNQDLASCGQYVDQADVFAYPFGIYEQMDVKRLAKLNIHYAFTTVAGENTGQTPVLTLHRDTVWYGCTLQEFKAILE</sequence>
<dbReference type="Gene3D" id="3.20.20.370">
    <property type="entry name" value="Glycoside hydrolase/deacetylase"/>
    <property type="match status" value="1"/>
</dbReference>
<dbReference type="GO" id="GO:0005576">
    <property type="term" value="C:extracellular region"/>
    <property type="evidence" value="ECO:0007669"/>
    <property type="project" value="UniProtKB-SubCell"/>
</dbReference>